<protein>
    <submittedName>
        <fullName evidence="2">Uncharacterized protein</fullName>
    </submittedName>
</protein>
<comment type="caution">
    <text evidence="2">The sequence shown here is derived from an EMBL/GenBank/DDBJ whole genome shotgun (WGS) entry which is preliminary data.</text>
</comment>
<dbReference type="AlphaFoldDB" id="A0A1Y1ZW62"/>
<reference evidence="2 3" key="1">
    <citation type="submission" date="2016-07" db="EMBL/GenBank/DDBJ databases">
        <title>Pervasive Adenine N6-methylation of Active Genes in Fungi.</title>
        <authorList>
            <consortium name="DOE Joint Genome Institute"/>
            <person name="Mondo S.J."/>
            <person name="Dannebaum R.O."/>
            <person name="Kuo R.C."/>
            <person name="Labutti K."/>
            <person name="Haridas S."/>
            <person name="Kuo A."/>
            <person name="Salamov A."/>
            <person name="Ahrendt S.R."/>
            <person name="Lipzen A."/>
            <person name="Sullivan W."/>
            <person name="Andreopoulos W.B."/>
            <person name="Clum A."/>
            <person name="Lindquist E."/>
            <person name="Daum C."/>
            <person name="Ramamoorthy G.K."/>
            <person name="Gryganskyi A."/>
            <person name="Culley D."/>
            <person name="Magnuson J.K."/>
            <person name="James T.Y."/>
            <person name="O'Malley M.A."/>
            <person name="Stajich J.E."/>
            <person name="Spatafora J.W."/>
            <person name="Visel A."/>
            <person name="Grigoriev I.V."/>
        </authorList>
    </citation>
    <scope>NUCLEOTIDE SEQUENCE [LARGE SCALE GENOMIC DNA]</scope>
    <source>
        <strain evidence="2 3">CBS 115471</strain>
    </source>
</reference>
<keyword evidence="3" id="KW-1185">Reference proteome</keyword>
<accession>A0A1Y1ZW62</accession>
<proteinExistence type="predicted"/>
<dbReference type="OrthoDB" id="3642826at2759"/>
<dbReference type="EMBL" id="MCFA01000036">
    <property type="protein sequence ID" value="ORY14005.1"/>
    <property type="molecule type" value="Genomic_DNA"/>
</dbReference>
<evidence type="ECO:0000313" key="2">
    <source>
        <dbReference type="EMBL" id="ORY14005.1"/>
    </source>
</evidence>
<sequence length="211" mass="22375">MRLLSCCGGCGCTYPAEHISTRRRQSSIVNSVLGRRNSAALPCKLAPSPFQISAYPHAPSPTLGNRGYCYCSRLHVGYCPLTPGLAIDGMSFVSSLAVFALLWLSSLVSAKPLRPRGFDTIAPYSNLTSISTSPAATPPPRIPPVLTKSPPYPIPGTGSGLISTDNGGRPKPTDQGTTTDLSASNNDSLASCTVNIPRANIDWWYLATYDT</sequence>
<evidence type="ECO:0000256" key="1">
    <source>
        <dbReference type="SAM" id="MobiDB-lite"/>
    </source>
</evidence>
<name>A0A1Y1ZW62_9PLEO</name>
<dbReference type="Proteomes" id="UP000193144">
    <property type="component" value="Unassembled WGS sequence"/>
</dbReference>
<evidence type="ECO:0000313" key="3">
    <source>
        <dbReference type="Proteomes" id="UP000193144"/>
    </source>
</evidence>
<feature type="region of interest" description="Disordered" evidence="1">
    <location>
        <begin position="156"/>
        <end position="184"/>
    </location>
</feature>
<gene>
    <name evidence="2" type="ORF">BCR34DRAFT_244171</name>
</gene>
<feature type="compositionally biased region" description="Polar residues" evidence="1">
    <location>
        <begin position="174"/>
        <end position="184"/>
    </location>
</feature>
<organism evidence="2 3">
    <name type="scientific">Clohesyomyces aquaticus</name>
    <dbReference type="NCBI Taxonomy" id="1231657"/>
    <lineage>
        <taxon>Eukaryota</taxon>
        <taxon>Fungi</taxon>
        <taxon>Dikarya</taxon>
        <taxon>Ascomycota</taxon>
        <taxon>Pezizomycotina</taxon>
        <taxon>Dothideomycetes</taxon>
        <taxon>Pleosporomycetidae</taxon>
        <taxon>Pleosporales</taxon>
        <taxon>Lindgomycetaceae</taxon>
        <taxon>Clohesyomyces</taxon>
    </lineage>
</organism>